<comment type="caution">
    <text evidence="1">The sequence shown here is derived from an EMBL/GenBank/DDBJ whole genome shotgun (WGS) entry which is preliminary data.</text>
</comment>
<dbReference type="Proteomes" id="UP000319732">
    <property type="component" value="Unassembled WGS sequence"/>
</dbReference>
<dbReference type="Pfam" id="PF11456">
    <property type="entry name" value="DUF3019"/>
    <property type="match status" value="1"/>
</dbReference>
<dbReference type="EMBL" id="VHSG01000015">
    <property type="protein sequence ID" value="TQV75997.1"/>
    <property type="molecule type" value="Genomic_DNA"/>
</dbReference>
<protein>
    <submittedName>
        <fullName evidence="1">DUF3019 domain-containing protein</fullName>
    </submittedName>
</protein>
<dbReference type="AlphaFoldDB" id="A0A545TFJ0"/>
<accession>A0A545TFJ0</accession>
<reference evidence="1 2" key="1">
    <citation type="submission" date="2019-06" db="EMBL/GenBank/DDBJ databases">
        <title>Whole genome sequence for Cellvibrionaceae sp. R142.</title>
        <authorList>
            <person name="Wang G."/>
        </authorList>
    </citation>
    <scope>NUCLEOTIDE SEQUENCE [LARGE SCALE GENOMIC DNA]</scope>
    <source>
        <strain evidence="1 2">R142</strain>
    </source>
</reference>
<evidence type="ECO:0000313" key="2">
    <source>
        <dbReference type="Proteomes" id="UP000319732"/>
    </source>
</evidence>
<organism evidence="1 2">
    <name type="scientific">Exilibacterium tricleocarpae</name>
    <dbReference type="NCBI Taxonomy" id="2591008"/>
    <lineage>
        <taxon>Bacteria</taxon>
        <taxon>Pseudomonadati</taxon>
        <taxon>Pseudomonadota</taxon>
        <taxon>Gammaproteobacteria</taxon>
        <taxon>Cellvibrionales</taxon>
        <taxon>Cellvibrionaceae</taxon>
        <taxon>Exilibacterium</taxon>
    </lineage>
</organism>
<evidence type="ECO:0000313" key="1">
    <source>
        <dbReference type="EMBL" id="TQV75997.1"/>
    </source>
</evidence>
<dbReference type="PROSITE" id="PS51257">
    <property type="entry name" value="PROKAR_LIPOPROTEIN"/>
    <property type="match status" value="1"/>
</dbReference>
<proteinExistence type="predicted"/>
<gene>
    <name evidence="1" type="ORF">FKG94_15415</name>
</gene>
<dbReference type="InterPro" id="IPR021559">
    <property type="entry name" value="DUF3019"/>
</dbReference>
<dbReference type="OrthoDB" id="5703610at2"/>
<sequence length="142" mass="16542">MAFRSPGRRPAQIAGYIALIACSFHGTVAEPADKGRIQLELNPRLCTLAENELHCQADIDIIWRSDRQESVCVSIVERPEIEHCWDNYREGTYSIKLTFSSDLVVELRDKEARELLVSETLAVVREMLRYRHKRRKPWNLFQ</sequence>
<name>A0A545TFJ0_9GAMM</name>
<keyword evidence="2" id="KW-1185">Reference proteome</keyword>